<dbReference type="InterPro" id="IPR000836">
    <property type="entry name" value="PRTase_dom"/>
</dbReference>
<evidence type="ECO:0000256" key="3">
    <source>
        <dbReference type="ARBA" id="ARBA00006340"/>
    </source>
</evidence>
<dbReference type="InterPro" id="IPR004467">
    <property type="entry name" value="Or_phspho_trans_dom"/>
</dbReference>
<evidence type="ECO:0000256" key="2">
    <source>
        <dbReference type="ARBA" id="ARBA00004889"/>
    </source>
</evidence>
<comment type="caution">
    <text evidence="10">The sequence shown here is derived from an EMBL/GenBank/DDBJ whole genome shotgun (WGS) entry which is preliminary data.</text>
</comment>
<dbReference type="SUPFAM" id="SSF53271">
    <property type="entry name" value="PRTase-like"/>
    <property type="match status" value="1"/>
</dbReference>
<dbReference type="Pfam" id="PF00156">
    <property type="entry name" value="Pribosyltran"/>
    <property type="match status" value="1"/>
</dbReference>
<dbReference type="GO" id="GO:0044205">
    <property type="term" value="P:'de novo' UMP biosynthetic process"/>
    <property type="evidence" value="ECO:0007669"/>
    <property type="project" value="UniProtKB-UniPathway"/>
</dbReference>
<dbReference type="NCBIfam" id="TIGR00336">
    <property type="entry name" value="pyrE"/>
    <property type="match status" value="1"/>
</dbReference>
<comment type="function">
    <text evidence="1">Catalyzes the transfer of a ribosyl phosphate group from 5-phosphoribose 1-diphosphate to orotate, leading to the formation of orotidine monophosphate (OMP).</text>
</comment>
<evidence type="ECO:0000256" key="6">
    <source>
        <dbReference type="ARBA" id="ARBA00022676"/>
    </source>
</evidence>
<dbReference type="CDD" id="cd06223">
    <property type="entry name" value="PRTases_typeI"/>
    <property type="match status" value="1"/>
</dbReference>
<organism evidence="10 11">
    <name type="scientific">Glomus cerebriforme</name>
    <dbReference type="NCBI Taxonomy" id="658196"/>
    <lineage>
        <taxon>Eukaryota</taxon>
        <taxon>Fungi</taxon>
        <taxon>Fungi incertae sedis</taxon>
        <taxon>Mucoromycota</taxon>
        <taxon>Glomeromycotina</taxon>
        <taxon>Glomeromycetes</taxon>
        <taxon>Glomerales</taxon>
        <taxon>Glomeraceae</taxon>
        <taxon>Glomus</taxon>
    </lineage>
</organism>
<sequence length="219" mass="24316">MSLKPYQHDFIKWAIEQDALTFGTYTLKSGRFSPYFYDAAKFNKGSAFLSVGQFYVDVLQNLELNYDVVFGSAYKGIPIALSTVTALKEKYNLDVGYSFNRKEIKIHGEKGNIVGAPLKGNVLIVDDVISVGTAIRECLKIVKDNGANPVGIVIALDRQEKGTGEVTVVQQIAQEYGVPVISIITLDNIVQYITEVGGYEEHLTMIEKYQDTYGVKKLI</sequence>
<evidence type="ECO:0000256" key="1">
    <source>
        <dbReference type="ARBA" id="ARBA00003769"/>
    </source>
</evidence>
<accession>A0A397T9Y7</accession>
<keyword evidence="11" id="KW-1185">Reference proteome</keyword>
<keyword evidence="7 10" id="KW-0808">Transferase</keyword>
<dbReference type="InterPro" id="IPR023031">
    <property type="entry name" value="OPRT"/>
</dbReference>
<dbReference type="HAMAP" id="MF_01208">
    <property type="entry name" value="PyrE"/>
    <property type="match status" value="1"/>
</dbReference>
<evidence type="ECO:0000256" key="4">
    <source>
        <dbReference type="ARBA" id="ARBA00011738"/>
    </source>
</evidence>
<reference evidence="10 11" key="1">
    <citation type="submission" date="2018-06" db="EMBL/GenBank/DDBJ databases">
        <title>Comparative genomics reveals the genomic features of Rhizophagus irregularis, R. cerebriforme, R. diaphanum and Gigaspora rosea, and their symbiotic lifestyle signature.</title>
        <authorList>
            <person name="Morin E."/>
            <person name="San Clemente H."/>
            <person name="Chen E.C.H."/>
            <person name="De La Providencia I."/>
            <person name="Hainaut M."/>
            <person name="Kuo A."/>
            <person name="Kohler A."/>
            <person name="Murat C."/>
            <person name="Tang N."/>
            <person name="Roy S."/>
            <person name="Loubradou J."/>
            <person name="Henrissat B."/>
            <person name="Grigoriev I.V."/>
            <person name="Corradi N."/>
            <person name="Roux C."/>
            <person name="Martin F.M."/>
        </authorList>
    </citation>
    <scope>NUCLEOTIDE SEQUENCE [LARGE SCALE GENOMIC DNA]</scope>
    <source>
        <strain evidence="10 11">DAOM 227022</strain>
    </source>
</reference>
<comment type="subunit">
    <text evidence="4">Homodimer.</text>
</comment>
<dbReference type="EC" id="2.4.2.10" evidence="5"/>
<dbReference type="Proteomes" id="UP000265703">
    <property type="component" value="Unassembled WGS sequence"/>
</dbReference>
<dbReference type="GO" id="GO:0046132">
    <property type="term" value="P:pyrimidine ribonucleoside biosynthetic process"/>
    <property type="evidence" value="ECO:0007669"/>
    <property type="project" value="TreeGrafter"/>
</dbReference>
<proteinExistence type="inferred from homology"/>
<dbReference type="PANTHER" id="PTHR46683:SF1">
    <property type="entry name" value="OROTATE PHOSPHORIBOSYLTRANSFERASE 1-RELATED"/>
    <property type="match status" value="1"/>
</dbReference>
<keyword evidence="8" id="KW-0665">Pyrimidine biosynthesis</keyword>
<dbReference type="FunFam" id="3.40.50.2020:FF:000008">
    <property type="entry name" value="Orotate phosphoribosyltransferase"/>
    <property type="match status" value="1"/>
</dbReference>
<dbReference type="Gene3D" id="3.40.50.2020">
    <property type="match status" value="1"/>
</dbReference>
<evidence type="ECO:0000256" key="7">
    <source>
        <dbReference type="ARBA" id="ARBA00022679"/>
    </source>
</evidence>
<evidence type="ECO:0000313" key="10">
    <source>
        <dbReference type="EMBL" id="RIA93736.1"/>
    </source>
</evidence>
<dbReference type="EMBL" id="QKYT01000098">
    <property type="protein sequence ID" value="RIA93736.1"/>
    <property type="molecule type" value="Genomic_DNA"/>
</dbReference>
<dbReference type="GO" id="GO:0005737">
    <property type="term" value="C:cytoplasm"/>
    <property type="evidence" value="ECO:0007669"/>
    <property type="project" value="TreeGrafter"/>
</dbReference>
<protein>
    <recommendedName>
        <fullName evidence="5">orotate phosphoribosyltransferase</fullName>
        <ecNumber evidence="5">2.4.2.10</ecNumber>
    </recommendedName>
</protein>
<gene>
    <name evidence="10" type="ORF">C1645_803905</name>
</gene>
<dbReference type="PANTHER" id="PTHR46683">
    <property type="entry name" value="OROTATE PHOSPHORIBOSYLTRANSFERASE 1-RELATED"/>
    <property type="match status" value="1"/>
</dbReference>
<dbReference type="UniPathway" id="UPA00070">
    <property type="reaction ID" value="UER00119"/>
</dbReference>
<dbReference type="OrthoDB" id="5553476at2759"/>
<evidence type="ECO:0000313" key="11">
    <source>
        <dbReference type="Proteomes" id="UP000265703"/>
    </source>
</evidence>
<name>A0A397T9Y7_9GLOM</name>
<dbReference type="AlphaFoldDB" id="A0A397T9Y7"/>
<dbReference type="STRING" id="658196.A0A397T9Y7"/>
<evidence type="ECO:0000256" key="8">
    <source>
        <dbReference type="ARBA" id="ARBA00022975"/>
    </source>
</evidence>
<feature type="domain" description="Phosphoribosyltransferase" evidence="9">
    <location>
        <begin position="56"/>
        <end position="161"/>
    </location>
</feature>
<comment type="pathway">
    <text evidence="2">Pyrimidine metabolism; UMP biosynthesis via de novo pathway; UMP from orotate: step 1/2.</text>
</comment>
<keyword evidence="6 10" id="KW-0328">Glycosyltransferase</keyword>
<dbReference type="InterPro" id="IPR029057">
    <property type="entry name" value="PRTase-like"/>
</dbReference>
<evidence type="ECO:0000256" key="5">
    <source>
        <dbReference type="ARBA" id="ARBA00011971"/>
    </source>
</evidence>
<evidence type="ECO:0000259" key="9">
    <source>
        <dbReference type="Pfam" id="PF00156"/>
    </source>
</evidence>
<dbReference type="GO" id="GO:0004588">
    <property type="term" value="F:orotate phosphoribosyltransferase activity"/>
    <property type="evidence" value="ECO:0007669"/>
    <property type="project" value="UniProtKB-EC"/>
</dbReference>
<comment type="similarity">
    <text evidence="3">Belongs to the purine/pyrimidine phosphoribosyltransferase family. PyrE subfamily.</text>
</comment>
<dbReference type="GO" id="GO:0006207">
    <property type="term" value="P:'de novo' pyrimidine nucleobase biosynthetic process"/>
    <property type="evidence" value="ECO:0007669"/>
    <property type="project" value="TreeGrafter"/>
</dbReference>